<reference evidence="1 2" key="1">
    <citation type="submission" date="2015-09" db="EMBL/GenBank/DDBJ databases">
        <authorList>
            <consortium name="Pathogen Informatics"/>
        </authorList>
    </citation>
    <scope>NUCLEOTIDE SEQUENCE [LARGE SCALE GENOMIC DNA]</scope>
    <source>
        <strain evidence="1 2">2789STDY5834939</strain>
    </source>
</reference>
<dbReference type="EMBL" id="CZBE01000045">
    <property type="protein sequence ID" value="CUQ24894.1"/>
    <property type="molecule type" value="Genomic_DNA"/>
</dbReference>
<sequence>MTEQNITVQKIKILDELIDNASGLPVGSQDLLLMMAKAMRHTRNCLTQETSETPRKPPVNRTA</sequence>
<dbReference type="AlphaFoldDB" id="A0A174UQX5"/>
<organism evidence="1 2">
    <name type="scientific">Anaerotruncus colihominis</name>
    <dbReference type="NCBI Taxonomy" id="169435"/>
    <lineage>
        <taxon>Bacteria</taxon>
        <taxon>Bacillati</taxon>
        <taxon>Bacillota</taxon>
        <taxon>Clostridia</taxon>
        <taxon>Eubacteriales</taxon>
        <taxon>Oscillospiraceae</taxon>
        <taxon>Anaerotruncus</taxon>
    </lineage>
</organism>
<gene>
    <name evidence="1" type="ORF">ERS852551_03706</name>
</gene>
<evidence type="ECO:0000313" key="2">
    <source>
        <dbReference type="Proteomes" id="UP000095765"/>
    </source>
</evidence>
<accession>A0A174UQX5</accession>
<dbReference type="OrthoDB" id="2059048at2"/>
<dbReference type="RefSeq" id="WP_148355456.1">
    <property type="nucleotide sequence ID" value="NZ_CABIWA010000027.1"/>
</dbReference>
<name>A0A174UQX5_9FIRM</name>
<proteinExistence type="predicted"/>
<protein>
    <submittedName>
        <fullName evidence="1">Uncharacterized protein</fullName>
    </submittedName>
</protein>
<evidence type="ECO:0000313" key="1">
    <source>
        <dbReference type="EMBL" id="CUQ24894.1"/>
    </source>
</evidence>
<dbReference type="Proteomes" id="UP000095765">
    <property type="component" value="Unassembled WGS sequence"/>
</dbReference>